<accession>A0ABP1RHT3</accession>
<name>A0ABP1RHT3_9HEXA</name>
<evidence type="ECO:0000313" key="2">
    <source>
        <dbReference type="EMBL" id="CAL8128571.1"/>
    </source>
</evidence>
<keyword evidence="1" id="KW-0812">Transmembrane</keyword>
<sequence>MVPVMSYIDIPQPRMCVMKVLQQKNNFSISDQFDLNSFIGEVQSIPLSPQDLEITGIDFLPHGIGNLSTNFFTILANILDQSFLHSSDLNKYPNYRIIWGIATLILVGAYKGKMFSYLSKNSALNWPENIGELVNGDYTTVTLKTSYTIHEGLMVSVGSFLQSMIHQRNITNLTSEYELLGKQVIHYEKSENVFLSNVIAAPAHKRNLKFKPSHLAIVDVSSCIVRLKRACMVLAKEKSVSDPKDINGLASTTVWTAYRNFFKQFFSNGLVQLLESGILMRWDENYALAESFALINDVNRTANELYNVSMEFILPSKFFIRYMKGDTTKGFVKAVPEALPIIVFKNLFIIFGILMTISVLLQLLENLNVRL</sequence>
<feature type="transmembrane region" description="Helical" evidence="1">
    <location>
        <begin position="343"/>
        <end position="364"/>
    </location>
</feature>
<dbReference type="Proteomes" id="UP001642540">
    <property type="component" value="Unassembled WGS sequence"/>
</dbReference>
<keyword evidence="3" id="KW-1185">Reference proteome</keyword>
<keyword evidence="1" id="KW-0472">Membrane</keyword>
<reference evidence="2 3" key="1">
    <citation type="submission" date="2024-08" db="EMBL/GenBank/DDBJ databases">
        <authorList>
            <person name="Cucini C."/>
            <person name="Frati F."/>
        </authorList>
    </citation>
    <scope>NUCLEOTIDE SEQUENCE [LARGE SCALE GENOMIC DNA]</scope>
</reference>
<evidence type="ECO:0000313" key="3">
    <source>
        <dbReference type="Proteomes" id="UP001642540"/>
    </source>
</evidence>
<protein>
    <submittedName>
        <fullName evidence="2">Uncharacterized protein</fullName>
    </submittedName>
</protein>
<gene>
    <name evidence="2" type="ORF">ODALV1_LOCUS22336</name>
</gene>
<comment type="caution">
    <text evidence="2">The sequence shown here is derived from an EMBL/GenBank/DDBJ whole genome shotgun (WGS) entry which is preliminary data.</text>
</comment>
<organism evidence="2 3">
    <name type="scientific">Orchesella dallaii</name>
    <dbReference type="NCBI Taxonomy" id="48710"/>
    <lineage>
        <taxon>Eukaryota</taxon>
        <taxon>Metazoa</taxon>
        <taxon>Ecdysozoa</taxon>
        <taxon>Arthropoda</taxon>
        <taxon>Hexapoda</taxon>
        <taxon>Collembola</taxon>
        <taxon>Entomobryomorpha</taxon>
        <taxon>Entomobryoidea</taxon>
        <taxon>Orchesellidae</taxon>
        <taxon>Orchesellinae</taxon>
        <taxon>Orchesella</taxon>
    </lineage>
</organism>
<proteinExistence type="predicted"/>
<evidence type="ECO:0000256" key="1">
    <source>
        <dbReference type="SAM" id="Phobius"/>
    </source>
</evidence>
<dbReference type="EMBL" id="CAXLJM020000075">
    <property type="protein sequence ID" value="CAL8128571.1"/>
    <property type="molecule type" value="Genomic_DNA"/>
</dbReference>
<keyword evidence="1" id="KW-1133">Transmembrane helix</keyword>